<dbReference type="RefSeq" id="XP_047784417.1">
    <property type="nucleotide sequence ID" value="XM_047921302.1"/>
</dbReference>
<dbReference type="EMBL" id="JADCUA010000001">
    <property type="protein sequence ID" value="KAH9843607.1"/>
    <property type="molecule type" value="Genomic_DNA"/>
</dbReference>
<feature type="compositionally biased region" description="Basic and acidic residues" evidence="1">
    <location>
        <begin position="38"/>
        <end position="47"/>
    </location>
</feature>
<evidence type="ECO:0000256" key="2">
    <source>
        <dbReference type="SAM" id="Phobius"/>
    </source>
</evidence>
<organism evidence="4 5">
    <name type="scientific">Rhodofomes roseus</name>
    <dbReference type="NCBI Taxonomy" id="34475"/>
    <lineage>
        <taxon>Eukaryota</taxon>
        <taxon>Fungi</taxon>
        <taxon>Dikarya</taxon>
        <taxon>Basidiomycota</taxon>
        <taxon>Agaricomycotina</taxon>
        <taxon>Agaricomycetes</taxon>
        <taxon>Polyporales</taxon>
        <taxon>Rhodofomes</taxon>
    </lineage>
</organism>
<dbReference type="Pfam" id="PF20153">
    <property type="entry name" value="DUF6535"/>
    <property type="match status" value="1"/>
</dbReference>
<keyword evidence="2" id="KW-0472">Membrane</keyword>
<evidence type="ECO:0000313" key="5">
    <source>
        <dbReference type="Proteomes" id="UP000814176"/>
    </source>
</evidence>
<proteinExistence type="predicted"/>
<feature type="domain" description="DUF6535" evidence="3">
    <location>
        <begin position="71"/>
        <end position="220"/>
    </location>
</feature>
<protein>
    <recommendedName>
        <fullName evidence="3">DUF6535 domain-containing protein</fullName>
    </recommendedName>
</protein>
<gene>
    <name evidence="4" type="ORF">C8Q71DRAFT_719361</name>
</gene>
<comment type="caution">
    <text evidence="4">The sequence shown here is derived from an EMBL/GenBank/DDBJ whole genome shotgun (WGS) entry which is preliminary data.</text>
</comment>
<evidence type="ECO:0000256" key="1">
    <source>
        <dbReference type="SAM" id="MobiDB-lite"/>
    </source>
</evidence>
<dbReference type="GeneID" id="72002034"/>
<evidence type="ECO:0000313" key="4">
    <source>
        <dbReference type="EMBL" id="KAH9843607.1"/>
    </source>
</evidence>
<feature type="transmembrane region" description="Helical" evidence="2">
    <location>
        <begin position="262"/>
        <end position="282"/>
    </location>
</feature>
<sequence>MAAQRPPLSQELTLTETASYSPNDEGNATATDGQGDSTHSESLRESDSPESNQAQPAEATNDAEKRVEDPWSKLAETVWHRSKDDINRWWEEINSLLTFAGLFSAVVTGFAVLCYTVLADSGATADAPILHHYVAALWFASLVCGLASASIAISVNQWLNYMLTPAGLVEFGPRQKLRIWNLRQLTFKKCHVAFIIGIPPVLLQLALALFLIGLVGFLWTLSIIIALPTLILVALLLAFQLAMLVVPAVLAYSPFQSPQAQWLRWVVFRIVHTIARAVHYAISRHPLAVSKPNAEMPVNPRPKGRFGTDTLTVLIFRLEELCKHSSWVANEKHYLDNVLHSGEIDSELFAATFRTAVTKDDKPTLQYIQQCLRDMPLHLACSNAAALWTESDKARLDNSIRCTNTSESTVTNPSASDTADESRASWHYDTLDKDVTIMMADVLVDVMTRLVHSDPQKLPDHMQPEDVRRQLADMSKKLDILLWLLPAMGGREVYRRILGLLQTSFRAGEHIHLGARYRILDVIWGHVNCFSLKGIHTVIKKTHNQEKDYTMKLELITFALHVHVHHHQSTDVGETLTDLDLLLRSMEETDFTRATSRVPSHVPVLIQDLEHQAYSSSQPTRPELLTGIVNTLSKLAHGRKFRLFDRDMLAMKQKDLSDVSHNIHTQFGAAPTRPAHHTNAQDQNQHLGGASDVGSGLDAPLQNMQDRGSGRNPMRHPHVTCCIPQLPGIPLGFDVERQAPDQALQSDNVAEAITLVPAHITDMESPVSRRPS</sequence>
<feature type="region of interest" description="Disordered" evidence="1">
    <location>
        <begin position="669"/>
        <end position="715"/>
    </location>
</feature>
<feature type="compositionally biased region" description="Polar residues" evidence="1">
    <location>
        <begin position="10"/>
        <end position="37"/>
    </location>
</feature>
<reference evidence="4 5" key="1">
    <citation type="journal article" date="2021" name="Environ. Microbiol.">
        <title>Gene family expansions and transcriptome signatures uncover fungal adaptations to wood decay.</title>
        <authorList>
            <person name="Hage H."/>
            <person name="Miyauchi S."/>
            <person name="Viragh M."/>
            <person name="Drula E."/>
            <person name="Min B."/>
            <person name="Chaduli D."/>
            <person name="Navarro D."/>
            <person name="Favel A."/>
            <person name="Norest M."/>
            <person name="Lesage-Meessen L."/>
            <person name="Balint B."/>
            <person name="Merenyi Z."/>
            <person name="de Eugenio L."/>
            <person name="Morin E."/>
            <person name="Martinez A.T."/>
            <person name="Baldrian P."/>
            <person name="Stursova M."/>
            <person name="Martinez M.J."/>
            <person name="Novotny C."/>
            <person name="Magnuson J.K."/>
            <person name="Spatafora J.W."/>
            <person name="Maurice S."/>
            <person name="Pangilinan J."/>
            <person name="Andreopoulos W."/>
            <person name="LaButti K."/>
            <person name="Hundley H."/>
            <person name="Na H."/>
            <person name="Kuo A."/>
            <person name="Barry K."/>
            <person name="Lipzen A."/>
            <person name="Henrissat B."/>
            <person name="Riley R."/>
            <person name="Ahrendt S."/>
            <person name="Nagy L.G."/>
            <person name="Grigoriev I.V."/>
            <person name="Martin F."/>
            <person name="Rosso M.N."/>
        </authorList>
    </citation>
    <scope>NUCLEOTIDE SEQUENCE [LARGE SCALE GENOMIC DNA]</scope>
    <source>
        <strain evidence="4 5">CIRM-BRFM 1785</strain>
    </source>
</reference>
<keyword evidence="2" id="KW-1133">Transmembrane helix</keyword>
<feature type="transmembrane region" description="Helical" evidence="2">
    <location>
        <begin position="130"/>
        <end position="153"/>
    </location>
</feature>
<keyword evidence="5" id="KW-1185">Reference proteome</keyword>
<dbReference type="InterPro" id="IPR045338">
    <property type="entry name" value="DUF6535"/>
</dbReference>
<accession>A0ABQ8KYL5</accession>
<feature type="region of interest" description="Disordered" evidence="1">
    <location>
        <begin position="1"/>
        <end position="67"/>
    </location>
</feature>
<name>A0ABQ8KYL5_9APHY</name>
<evidence type="ECO:0000259" key="3">
    <source>
        <dbReference type="Pfam" id="PF20153"/>
    </source>
</evidence>
<feature type="transmembrane region" description="Helical" evidence="2">
    <location>
        <begin position="96"/>
        <end position="118"/>
    </location>
</feature>
<feature type="transmembrane region" description="Helical" evidence="2">
    <location>
        <begin position="225"/>
        <end position="250"/>
    </location>
</feature>
<keyword evidence="2" id="KW-0812">Transmembrane</keyword>
<feature type="transmembrane region" description="Helical" evidence="2">
    <location>
        <begin position="192"/>
        <end position="219"/>
    </location>
</feature>
<dbReference type="Proteomes" id="UP000814176">
    <property type="component" value="Unassembled WGS sequence"/>
</dbReference>